<keyword evidence="1 6" id="KW-0489">Methyltransferase</keyword>
<organism evidence="6 7">
    <name type="scientific">Heterostelium pallidum (strain ATCC 26659 / Pp 5 / PN500)</name>
    <name type="common">Cellular slime mold</name>
    <name type="synonym">Polysphondylium pallidum</name>
    <dbReference type="NCBI Taxonomy" id="670386"/>
    <lineage>
        <taxon>Eukaryota</taxon>
        <taxon>Amoebozoa</taxon>
        <taxon>Evosea</taxon>
        <taxon>Eumycetozoa</taxon>
        <taxon>Dictyostelia</taxon>
        <taxon>Acytosteliales</taxon>
        <taxon>Acytosteliaceae</taxon>
        <taxon>Heterostelium</taxon>
    </lineage>
</organism>
<protein>
    <submittedName>
        <fullName evidence="6">O-methyltransferase family 2 protein</fullName>
    </submittedName>
</protein>
<dbReference type="InterPro" id="IPR036390">
    <property type="entry name" value="WH_DNA-bd_sf"/>
</dbReference>
<dbReference type="PANTHER" id="PTHR43712:SF2">
    <property type="entry name" value="O-METHYLTRANSFERASE CICE"/>
    <property type="match status" value="1"/>
</dbReference>
<keyword evidence="2 6" id="KW-0808">Transferase</keyword>
<dbReference type="PIRSF" id="PIRSF005739">
    <property type="entry name" value="O-mtase"/>
    <property type="match status" value="1"/>
</dbReference>
<dbReference type="AlphaFoldDB" id="D3AW53"/>
<comment type="caution">
    <text evidence="6">The sequence shown here is derived from an EMBL/GenBank/DDBJ whole genome shotgun (WGS) entry which is preliminary data.</text>
</comment>
<feature type="domain" description="O-methyltransferase C-terminal" evidence="5">
    <location>
        <begin position="133"/>
        <end position="344"/>
    </location>
</feature>
<evidence type="ECO:0000313" key="6">
    <source>
        <dbReference type="EMBL" id="EFA86526.1"/>
    </source>
</evidence>
<dbReference type="InterPro" id="IPR001077">
    <property type="entry name" value="COMT_C"/>
</dbReference>
<dbReference type="InterPro" id="IPR036388">
    <property type="entry name" value="WH-like_DNA-bd_sf"/>
</dbReference>
<dbReference type="InterPro" id="IPR016461">
    <property type="entry name" value="COMT-like"/>
</dbReference>
<dbReference type="SUPFAM" id="SSF53335">
    <property type="entry name" value="S-adenosyl-L-methionine-dependent methyltransferases"/>
    <property type="match status" value="1"/>
</dbReference>
<reference evidence="6 7" key="1">
    <citation type="journal article" date="2011" name="Genome Res.">
        <title>Phylogeny-wide analysis of social amoeba genomes highlights ancient origins for complex intercellular communication.</title>
        <authorList>
            <person name="Heidel A.J."/>
            <person name="Lawal H.M."/>
            <person name="Felder M."/>
            <person name="Schilde C."/>
            <person name="Helps N.R."/>
            <person name="Tunggal B."/>
            <person name="Rivero F."/>
            <person name="John U."/>
            <person name="Schleicher M."/>
            <person name="Eichinger L."/>
            <person name="Platzer M."/>
            <person name="Noegel A.A."/>
            <person name="Schaap P."/>
            <person name="Gloeckner G."/>
        </authorList>
    </citation>
    <scope>NUCLEOTIDE SEQUENCE [LARGE SCALE GENOMIC DNA]</scope>
    <source>
        <strain evidence="7">ATCC 26659 / Pp 5 / PN500</strain>
    </source>
</reference>
<sequence length="374" mass="42843">MEQNLIFQSMDSDSIMNLMSRAVQHMPIKKFYGNQLMVKCIYICAKLRICENLGNSLESKKSCYDIAKEVGAHGESLYRMMRAMTVEGFFSECLGEGFEKGIFQHTNLSIQLLNEVTRDEALVHCGTAFFLSWESLYETVMTGKTSGFKSLDSSSLWDFLKKNPEADIEFTKGMASMSTPYHQNLVKMVDFSRFEIVCDVGGSHGLLLNEILKNYPTIKQGLNFDQPIVFENLNKLGKRDLDPRFSDVGGNFFESVPQADCYVFKLVLHNWNDDQCVQILDNVSKAMRENGKVYLAEHIMEDSVGDFTIKKKYIAWTDLHIMNLLNGKVRSKSEWDKLISRTDFKIDQIVESDQELTQNYIILSKKVIHVTLLK</sequence>
<dbReference type="Pfam" id="PF00891">
    <property type="entry name" value="Methyltransf_2"/>
    <property type="match status" value="1"/>
</dbReference>
<dbReference type="SUPFAM" id="SSF46785">
    <property type="entry name" value="Winged helix' DNA-binding domain"/>
    <property type="match status" value="1"/>
</dbReference>
<evidence type="ECO:0000256" key="3">
    <source>
        <dbReference type="ARBA" id="ARBA00022691"/>
    </source>
</evidence>
<dbReference type="RefSeq" id="XP_020438631.1">
    <property type="nucleotide sequence ID" value="XM_020571357.1"/>
</dbReference>
<feature type="active site" description="Proton acceptor" evidence="4">
    <location>
        <position position="269"/>
    </location>
</feature>
<dbReference type="Gene3D" id="3.40.50.150">
    <property type="entry name" value="Vaccinia Virus protein VP39"/>
    <property type="match status" value="1"/>
</dbReference>
<dbReference type="InterPro" id="IPR029063">
    <property type="entry name" value="SAM-dependent_MTases_sf"/>
</dbReference>
<dbReference type="Gene3D" id="1.10.10.10">
    <property type="entry name" value="Winged helix-like DNA-binding domain superfamily/Winged helix DNA-binding domain"/>
    <property type="match status" value="1"/>
</dbReference>
<dbReference type="Proteomes" id="UP000001396">
    <property type="component" value="Unassembled WGS sequence"/>
</dbReference>
<evidence type="ECO:0000256" key="2">
    <source>
        <dbReference type="ARBA" id="ARBA00022679"/>
    </source>
</evidence>
<dbReference type="GO" id="GO:0008171">
    <property type="term" value="F:O-methyltransferase activity"/>
    <property type="evidence" value="ECO:0007669"/>
    <property type="project" value="InterPro"/>
</dbReference>
<accession>D3AW53</accession>
<keyword evidence="3" id="KW-0949">S-adenosyl-L-methionine</keyword>
<dbReference type="InParanoid" id="D3AW53"/>
<keyword evidence="7" id="KW-1185">Reference proteome</keyword>
<evidence type="ECO:0000256" key="1">
    <source>
        <dbReference type="ARBA" id="ARBA00022603"/>
    </source>
</evidence>
<dbReference type="GeneID" id="31355856"/>
<evidence type="ECO:0000313" key="7">
    <source>
        <dbReference type="Proteomes" id="UP000001396"/>
    </source>
</evidence>
<evidence type="ECO:0000256" key="4">
    <source>
        <dbReference type="PIRSR" id="PIRSR005739-1"/>
    </source>
</evidence>
<evidence type="ECO:0000259" key="5">
    <source>
        <dbReference type="Pfam" id="PF00891"/>
    </source>
</evidence>
<dbReference type="EMBL" id="ADBJ01000002">
    <property type="protein sequence ID" value="EFA86526.1"/>
    <property type="molecule type" value="Genomic_DNA"/>
</dbReference>
<name>D3AW53_HETP5</name>
<dbReference type="GO" id="GO:0032259">
    <property type="term" value="P:methylation"/>
    <property type="evidence" value="ECO:0007669"/>
    <property type="project" value="UniProtKB-KW"/>
</dbReference>
<proteinExistence type="predicted"/>
<dbReference type="PROSITE" id="PS51683">
    <property type="entry name" value="SAM_OMT_II"/>
    <property type="match status" value="1"/>
</dbReference>
<dbReference type="OMA" id="HGPEPTI"/>
<dbReference type="PANTHER" id="PTHR43712">
    <property type="entry name" value="PUTATIVE (AFU_ORTHOLOGUE AFUA_4G14580)-RELATED"/>
    <property type="match status" value="1"/>
</dbReference>
<gene>
    <name evidence="6" type="primary">omt11</name>
    <name evidence="6" type="ORF">PPL_00322</name>
</gene>